<dbReference type="Pfam" id="PF00763">
    <property type="entry name" value="THF_DHG_CYH"/>
    <property type="match status" value="1"/>
</dbReference>
<dbReference type="RefSeq" id="WP_045749895.1">
    <property type="nucleotide sequence ID" value="NZ_FUZK01000004.1"/>
</dbReference>
<dbReference type="InterPro" id="IPR000672">
    <property type="entry name" value="THF_DH/CycHdrlase"/>
</dbReference>
<feature type="domain" description="Tetrahydrofolate dehydrogenase/cyclohydrolase catalytic" evidence="13">
    <location>
        <begin position="3"/>
        <end position="114"/>
    </location>
</feature>
<feature type="domain" description="Tetrahydrofolate dehydrogenase/cyclohydrolase NAD(P)-binding" evidence="14">
    <location>
        <begin position="133"/>
        <end position="271"/>
    </location>
</feature>
<keyword evidence="11 12" id="KW-0511">Multifunctional enzyme</keyword>
<evidence type="ECO:0000313" key="15">
    <source>
        <dbReference type="EMBL" id="CDR31486.1"/>
    </source>
</evidence>
<dbReference type="FunFam" id="3.40.50.720:FF:000094">
    <property type="entry name" value="Bifunctional protein FolD"/>
    <property type="match status" value="1"/>
</dbReference>
<dbReference type="SUPFAM" id="SSF51735">
    <property type="entry name" value="NAD(P)-binding Rossmann-fold domains"/>
    <property type="match status" value="1"/>
</dbReference>
<dbReference type="Pfam" id="PF02882">
    <property type="entry name" value="THF_DHG_CYH_C"/>
    <property type="match status" value="1"/>
</dbReference>
<dbReference type="PATRIC" id="fig|35623.3.peg.1414"/>
<protein>
    <recommendedName>
        <fullName evidence="12">Bifunctional protein FolD</fullName>
    </recommendedName>
    <domain>
        <recommendedName>
            <fullName evidence="12">Methylenetetrahydrofolate dehydrogenase</fullName>
            <ecNumber evidence="12">1.5.1.5</ecNumber>
        </recommendedName>
    </domain>
    <domain>
        <recommendedName>
            <fullName evidence="12">Methenyltetrahydrofolate cyclohydrolase</fullName>
            <ecNumber evidence="12">3.5.4.9</ecNumber>
        </recommendedName>
    </domain>
</protein>
<dbReference type="InterPro" id="IPR020630">
    <property type="entry name" value="THF_DH/CycHdrlase_cat_dom"/>
</dbReference>
<dbReference type="InParanoid" id="A0A061AIM4"/>
<comment type="catalytic activity">
    <reaction evidence="12">
        <text>(6R)-5,10-methylene-5,6,7,8-tetrahydrofolate + NADP(+) = (6R)-5,10-methenyltetrahydrofolate + NADPH</text>
        <dbReference type="Rhea" id="RHEA:22812"/>
        <dbReference type="ChEBI" id="CHEBI:15636"/>
        <dbReference type="ChEBI" id="CHEBI:57455"/>
        <dbReference type="ChEBI" id="CHEBI:57783"/>
        <dbReference type="ChEBI" id="CHEBI:58349"/>
        <dbReference type="EC" id="1.5.1.5"/>
    </reaction>
</comment>
<dbReference type="Proteomes" id="UP000032434">
    <property type="component" value="Chromosome 1"/>
</dbReference>
<dbReference type="AlphaFoldDB" id="A0A061AIM4"/>
<evidence type="ECO:0000256" key="9">
    <source>
        <dbReference type="ARBA" id="ARBA00023102"/>
    </source>
</evidence>
<dbReference type="CDD" id="cd01080">
    <property type="entry name" value="NAD_bind_m-THF_DH_Cyclohyd"/>
    <property type="match status" value="1"/>
</dbReference>
<gene>
    <name evidence="12 15" type="primary">folD</name>
    <name evidence="15" type="ORF">Aocu_14130</name>
</gene>
<keyword evidence="10 12" id="KW-0486">Methionine biosynthesis</keyword>
<accession>A0A061AIM4</accession>
<dbReference type="InterPro" id="IPR020867">
    <property type="entry name" value="THF_DH/CycHdrlase_CS"/>
</dbReference>
<dbReference type="PANTHER" id="PTHR48099:SF5">
    <property type="entry name" value="C-1-TETRAHYDROFOLATE SYNTHASE, CYTOPLASMIC"/>
    <property type="match status" value="1"/>
</dbReference>
<dbReference type="GO" id="GO:0006164">
    <property type="term" value="P:purine nucleotide biosynthetic process"/>
    <property type="evidence" value="ECO:0007669"/>
    <property type="project" value="UniProtKB-KW"/>
</dbReference>
<dbReference type="FunCoup" id="A0A061AIM4">
    <property type="interactions" value="243"/>
</dbReference>
<dbReference type="PROSITE" id="PS00767">
    <property type="entry name" value="THF_DHG_CYH_2"/>
    <property type="match status" value="1"/>
</dbReference>
<evidence type="ECO:0000256" key="11">
    <source>
        <dbReference type="ARBA" id="ARBA00023268"/>
    </source>
</evidence>
<dbReference type="EC" id="3.5.4.9" evidence="12"/>
<organism evidence="15 16">
    <name type="scientific">Acholeplasma oculi</name>
    <dbReference type="NCBI Taxonomy" id="35623"/>
    <lineage>
        <taxon>Bacteria</taxon>
        <taxon>Bacillati</taxon>
        <taxon>Mycoplasmatota</taxon>
        <taxon>Mollicutes</taxon>
        <taxon>Acholeplasmatales</taxon>
        <taxon>Acholeplasmataceae</taxon>
        <taxon>Acholeplasma</taxon>
    </lineage>
</organism>
<keyword evidence="8 12" id="KW-0560">Oxidoreductase</keyword>
<dbReference type="GO" id="GO:0004477">
    <property type="term" value="F:methenyltetrahydrofolate cyclohydrolase activity"/>
    <property type="evidence" value="ECO:0007669"/>
    <property type="project" value="UniProtKB-UniRule"/>
</dbReference>
<dbReference type="EMBL" id="LK028559">
    <property type="protein sequence ID" value="CDR31486.1"/>
    <property type="molecule type" value="Genomic_DNA"/>
</dbReference>
<dbReference type="SUPFAM" id="SSF53223">
    <property type="entry name" value="Aminoacid dehydrogenase-like, N-terminal domain"/>
    <property type="match status" value="1"/>
</dbReference>
<dbReference type="HAMAP" id="MF_01576">
    <property type="entry name" value="THF_DHG_CYH"/>
    <property type="match status" value="1"/>
</dbReference>
<keyword evidence="9 12" id="KW-0368">Histidine biosynthesis</keyword>
<keyword evidence="7 12" id="KW-0521">NADP</keyword>
<evidence type="ECO:0000259" key="14">
    <source>
        <dbReference type="Pfam" id="PF02882"/>
    </source>
</evidence>
<keyword evidence="6 12" id="KW-0378">Hydrolase</keyword>
<keyword evidence="3 12" id="KW-0554">One-carbon metabolism</keyword>
<dbReference type="FunFam" id="3.40.50.10860:FF:000005">
    <property type="entry name" value="C-1-tetrahydrofolate synthase, cytoplasmic, putative"/>
    <property type="match status" value="1"/>
</dbReference>
<evidence type="ECO:0000256" key="4">
    <source>
        <dbReference type="ARBA" id="ARBA00022605"/>
    </source>
</evidence>
<comment type="caution">
    <text evidence="12">Lacks conserved residue(s) required for the propagation of feature annotation.</text>
</comment>
<evidence type="ECO:0000256" key="10">
    <source>
        <dbReference type="ARBA" id="ARBA00023167"/>
    </source>
</evidence>
<proteinExistence type="inferred from homology"/>
<dbReference type="GO" id="GO:0035999">
    <property type="term" value="P:tetrahydrofolate interconversion"/>
    <property type="evidence" value="ECO:0007669"/>
    <property type="project" value="UniProtKB-UniRule"/>
</dbReference>
<dbReference type="GO" id="GO:0005829">
    <property type="term" value="C:cytosol"/>
    <property type="evidence" value="ECO:0007669"/>
    <property type="project" value="TreeGrafter"/>
</dbReference>
<feature type="binding site" evidence="12">
    <location>
        <position position="225"/>
    </location>
    <ligand>
        <name>NADP(+)</name>
        <dbReference type="ChEBI" id="CHEBI:58349"/>
    </ligand>
</feature>
<reference evidence="16" key="1">
    <citation type="submission" date="2014-05" db="EMBL/GenBank/DDBJ databases">
        <authorList>
            <person name="Kube M."/>
        </authorList>
    </citation>
    <scope>NUCLEOTIDE SEQUENCE [LARGE SCALE GENOMIC DNA]</scope>
</reference>
<evidence type="ECO:0000256" key="3">
    <source>
        <dbReference type="ARBA" id="ARBA00022563"/>
    </source>
</evidence>
<keyword evidence="4 12" id="KW-0028">Amino-acid biosynthesis</keyword>
<keyword evidence="16" id="KW-1185">Reference proteome</keyword>
<dbReference type="EC" id="1.5.1.5" evidence="12"/>
<dbReference type="OrthoDB" id="9803580at2"/>
<comment type="function">
    <text evidence="12">Catalyzes the oxidation of 5,10-methylenetetrahydrofolate to 5,10-methenyltetrahydrofolate and then the hydrolysis of 5,10-methenyltetrahydrofolate to 10-formyltetrahydrofolate.</text>
</comment>
<feature type="binding site" evidence="12">
    <location>
        <begin position="159"/>
        <end position="161"/>
    </location>
    <ligand>
        <name>NADP(+)</name>
        <dbReference type="ChEBI" id="CHEBI:58349"/>
    </ligand>
</feature>
<evidence type="ECO:0000256" key="5">
    <source>
        <dbReference type="ARBA" id="ARBA00022755"/>
    </source>
</evidence>
<dbReference type="PRINTS" id="PR00085">
    <property type="entry name" value="THFDHDRGNASE"/>
</dbReference>
<dbReference type="HOGENOM" id="CLU_034045_2_1_14"/>
<comment type="pathway">
    <text evidence="1 12">One-carbon metabolism; tetrahydrofolate interconversion.</text>
</comment>
<dbReference type="PANTHER" id="PTHR48099">
    <property type="entry name" value="C-1-TETRAHYDROFOLATE SYNTHASE, CYTOPLASMIC-RELATED"/>
    <property type="match status" value="1"/>
</dbReference>
<dbReference type="STRING" id="35623.Aocu_14130"/>
<evidence type="ECO:0000256" key="7">
    <source>
        <dbReference type="ARBA" id="ARBA00022857"/>
    </source>
</evidence>
<dbReference type="GO" id="GO:0009086">
    <property type="term" value="P:methionine biosynthetic process"/>
    <property type="evidence" value="ECO:0007669"/>
    <property type="project" value="UniProtKB-KW"/>
</dbReference>
<comment type="catalytic activity">
    <reaction evidence="12">
        <text>(6R)-5,10-methenyltetrahydrofolate + H2O = (6R)-10-formyltetrahydrofolate + H(+)</text>
        <dbReference type="Rhea" id="RHEA:23700"/>
        <dbReference type="ChEBI" id="CHEBI:15377"/>
        <dbReference type="ChEBI" id="CHEBI:15378"/>
        <dbReference type="ChEBI" id="CHEBI:57455"/>
        <dbReference type="ChEBI" id="CHEBI:195366"/>
        <dbReference type="EC" id="3.5.4.9"/>
    </reaction>
</comment>
<name>A0A061AIM4_9MOLU</name>
<comment type="subunit">
    <text evidence="2 12">Homodimer.</text>
</comment>
<evidence type="ECO:0000256" key="1">
    <source>
        <dbReference type="ARBA" id="ARBA00004777"/>
    </source>
</evidence>
<evidence type="ECO:0000256" key="12">
    <source>
        <dbReference type="HAMAP-Rule" id="MF_01576"/>
    </source>
</evidence>
<evidence type="ECO:0000313" key="16">
    <source>
        <dbReference type="Proteomes" id="UP000032434"/>
    </source>
</evidence>
<dbReference type="InterPro" id="IPR036291">
    <property type="entry name" value="NAD(P)-bd_dom_sf"/>
</dbReference>
<dbReference type="InterPro" id="IPR020631">
    <property type="entry name" value="THF_DH/CycHdrlase_NAD-bd_dom"/>
</dbReference>
<evidence type="ECO:0000256" key="6">
    <source>
        <dbReference type="ARBA" id="ARBA00022801"/>
    </source>
</evidence>
<evidence type="ECO:0000256" key="2">
    <source>
        <dbReference type="ARBA" id="ARBA00011738"/>
    </source>
</evidence>
<dbReference type="InterPro" id="IPR046346">
    <property type="entry name" value="Aminoacid_DH-like_N_sf"/>
</dbReference>
<dbReference type="UniPathway" id="UPA00193"/>
<evidence type="ECO:0000256" key="8">
    <source>
        <dbReference type="ARBA" id="ARBA00023002"/>
    </source>
</evidence>
<keyword evidence="5 12" id="KW-0658">Purine biosynthesis</keyword>
<evidence type="ECO:0000259" key="13">
    <source>
        <dbReference type="Pfam" id="PF00763"/>
    </source>
</evidence>
<dbReference type="Gene3D" id="3.40.50.10860">
    <property type="entry name" value="Leucine Dehydrogenase, chain A, domain 1"/>
    <property type="match status" value="1"/>
</dbReference>
<dbReference type="Gene3D" id="3.40.50.720">
    <property type="entry name" value="NAD(P)-binding Rossmann-like Domain"/>
    <property type="match status" value="1"/>
</dbReference>
<comment type="similarity">
    <text evidence="12">Belongs to the tetrahydrofolate dehydrogenase/cyclohydrolase family.</text>
</comment>
<dbReference type="KEGG" id="aoc:Aocu_14130"/>
<sequence length="278" mass="31064">MILDGRKTADILNEQLKEKVLRLNRKPRLEIILIGDDPASHTYVNSKLKQASQLGMEVHINHMDESVLEDEVIQLITSFNQNNQVDGILLQLPIPKHLNEVQLMELIDFNKDVDGFHTMNQGLLFQKREGIRPATPKGIMMLLDHYHIPIEGMHVVIIGRSQIVGMPLSKMFIDRNATVTVTHSKTKNLKELTKQADILVAALGKPKFVTKDMVKIGAVVIDVGINRVDNKLVGDVDFDEVAPIASYITPVPKGVGPMTISALAHNLYELYLKGDKNT</sequence>
<dbReference type="GO" id="GO:0004488">
    <property type="term" value="F:methylenetetrahydrofolate dehydrogenase (NADP+) activity"/>
    <property type="evidence" value="ECO:0007669"/>
    <property type="project" value="UniProtKB-UniRule"/>
</dbReference>
<dbReference type="GO" id="GO:0000105">
    <property type="term" value="P:L-histidine biosynthetic process"/>
    <property type="evidence" value="ECO:0007669"/>
    <property type="project" value="UniProtKB-KW"/>
</dbReference>